<feature type="region of interest" description="Disordered" evidence="1">
    <location>
        <begin position="139"/>
        <end position="166"/>
    </location>
</feature>
<proteinExistence type="predicted"/>
<dbReference type="PANTHER" id="PTHR21678">
    <property type="entry name" value="GROWTH INHIBITION AND DIFFERENTIATION RELATED PROTEIN 88"/>
    <property type="match status" value="1"/>
</dbReference>
<dbReference type="InterPro" id="IPR012677">
    <property type="entry name" value="Nucleotide-bd_a/b_plait_sf"/>
</dbReference>
<name>A0AAQ3K716_9LILI</name>
<dbReference type="InterPro" id="IPR039884">
    <property type="entry name" value="R3HC1/R3HCL"/>
</dbReference>
<gene>
    <name evidence="2" type="ORF">Cni_G11033</name>
</gene>
<sequence length="367" mass="40083">MEAGGGGAGDAWSEEVEDLVDSGDVAGAISLLESAVSRLQPGDRPPSPSGDLRLATALEDLADLQSSRGLSLKADELRSRALAIRARCSRAPPAPSSGDSESVKDKVPLHEETRVSTPSCEPADEEDDWEAIADRGFDDRSFLSSNNGDEGVSSHSGEEPEVVVTPKRRGRGSFLYEKSCLYSEQLDSATASDDHSKSELASIDDRSCSVEDETSLVRYSGYGTSHVLVLYDFSPSIRTTDLEKFFEKFKDGGVAIRWVNDTTALAVFRTPALARDSQNKIHFPFKIRSLQEDDSLLNQVSTKDLEPPHSRPKTSARTAQRLIAQVMGIKPSTEFGSNDLRKQEEARKSRIVARKSLRDDAWGSDYP</sequence>
<protein>
    <submittedName>
        <fullName evidence="2">R3H and coiled-coil domain-containing protein 1</fullName>
    </submittedName>
</protein>
<keyword evidence="3" id="KW-1185">Reference proteome</keyword>
<dbReference type="InterPro" id="IPR035979">
    <property type="entry name" value="RBD_domain_sf"/>
</dbReference>
<evidence type="ECO:0000313" key="2">
    <source>
        <dbReference type="EMBL" id="WOL02314.1"/>
    </source>
</evidence>
<dbReference type="SUPFAM" id="SSF54928">
    <property type="entry name" value="RNA-binding domain, RBD"/>
    <property type="match status" value="1"/>
</dbReference>
<dbReference type="Gene3D" id="3.30.70.330">
    <property type="match status" value="1"/>
</dbReference>
<evidence type="ECO:0000313" key="3">
    <source>
        <dbReference type="Proteomes" id="UP001327560"/>
    </source>
</evidence>
<dbReference type="Proteomes" id="UP001327560">
    <property type="component" value="Chromosome 3"/>
</dbReference>
<dbReference type="PANTHER" id="PTHR21678:SF0">
    <property type="entry name" value="C3H1-TYPE DOMAIN-CONTAINING PROTEIN"/>
    <property type="match status" value="1"/>
</dbReference>
<accession>A0AAQ3K716</accession>
<dbReference type="AlphaFoldDB" id="A0AAQ3K716"/>
<dbReference type="EMBL" id="CP136892">
    <property type="protein sequence ID" value="WOL02314.1"/>
    <property type="molecule type" value="Genomic_DNA"/>
</dbReference>
<dbReference type="GO" id="GO:0003676">
    <property type="term" value="F:nucleic acid binding"/>
    <property type="evidence" value="ECO:0007669"/>
    <property type="project" value="InterPro"/>
</dbReference>
<organism evidence="2 3">
    <name type="scientific">Canna indica</name>
    <name type="common">Indian-shot</name>
    <dbReference type="NCBI Taxonomy" id="4628"/>
    <lineage>
        <taxon>Eukaryota</taxon>
        <taxon>Viridiplantae</taxon>
        <taxon>Streptophyta</taxon>
        <taxon>Embryophyta</taxon>
        <taxon>Tracheophyta</taxon>
        <taxon>Spermatophyta</taxon>
        <taxon>Magnoliopsida</taxon>
        <taxon>Liliopsida</taxon>
        <taxon>Zingiberales</taxon>
        <taxon>Cannaceae</taxon>
        <taxon>Canna</taxon>
    </lineage>
</organism>
<feature type="region of interest" description="Disordered" evidence="1">
    <location>
        <begin position="88"/>
        <end position="127"/>
    </location>
</feature>
<evidence type="ECO:0000256" key="1">
    <source>
        <dbReference type="SAM" id="MobiDB-lite"/>
    </source>
</evidence>
<reference evidence="2 3" key="1">
    <citation type="submission" date="2023-10" db="EMBL/GenBank/DDBJ databases">
        <title>Chromosome-scale genome assembly provides insights into flower coloration mechanisms of Canna indica.</title>
        <authorList>
            <person name="Li C."/>
        </authorList>
    </citation>
    <scope>NUCLEOTIDE SEQUENCE [LARGE SCALE GENOMIC DNA]</scope>
    <source>
        <tissue evidence="2">Flower</tissue>
    </source>
</reference>
<feature type="compositionally biased region" description="Basic and acidic residues" evidence="1">
    <location>
        <begin position="101"/>
        <end position="114"/>
    </location>
</feature>